<dbReference type="AlphaFoldDB" id="A0AAV5GEJ7"/>
<dbReference type="InterPro" id="IPR036864">
    <property type="entry name" value="Zn2-C6_fun-type_DNA-bd_sf"/>
</dbReference>
<dbReference type="GO" id="GO:0000981">
    <property type="term" value="F:DNA-binding transcription factor activity, RNA polymerase II-specific"/>
    <property type="evidence" value="ECO:0007669"/>
    <property type="project" value="InterPro"/>
</dbReference>
<dbReference type="CDD" id="cd12148">
    <property type="entry name" value="fungal_TF_MHR"/>
    <property type="match status" value="1"/>
</dbReference>
<gene>
    <name evidence="9" type="ORF">Rhopal_001017-T1</name>
</gene>
<dbReference type="PROSITE" id="PS50048">
    <property type="entry name" value="ZN2_CY6_FUNGAL_2"/>
    <property type="match status" value="1"/>
</dbReference>
<proteinExistence type="predicted"/>
<feature type="domain" description="Zn(2)-C6 fungal-type" evidence="8">
    <location>
        <begin position="37"/>
        <end position="79"/>
    </location>
</feature>
<dbReference type="PANTHER" id="PTHR31845:SF19">
    <property type="entry name" value="TRANSCRIPTION FACTOR DOMAIN-CONTAINING PROTEIN"/>
    <property type="match status" value="1"/>
</dbReference>
<dbReference type="PANTHER" id="PTHR31845">
    <property type="entry name" value="FINGER DOMAIN PROTEIN, PUTATIVE-RELATED"/>
    <property type="match status" value="1"/>
</dbReference>
<evidence type="ECO:0000256" key="6">
    <source>
        <dbReference type="ARBA" id="ARBA00023242"/>
    </source>
</evidence>
<keyword evidence="3" id="KW-0805">Transcription regulation</keyword>
<dbReference type="GO" id="GO:0000976">
    <property type="term" value="F:transcription cis-regulatory region binding"/>
    <property type="evidence" value="ECO:0007669"/>
    <property type="project" value="TreeGrafter"/>
</dbReference>
<dbReference type="Pfam" id="PF04082">
    <property type="entry name" value="Fungal_trans"/>
    <property type="match status" value="1"/>
</dbReference>
<feature type="region of interest" description="Disordered" evidence="7">
    <location>
        <begin position="1"/>
        <end position="32"/>
    </location>
</feature>
<dbReference type="GO" id="GO:0005634">
    <property type="term" value="C:nucleus"/>
    <property type="evidence" value="ECO:0007669"/>
    <property type="project" value="UniProtKB-SubCell"/>
</dbReference>
<evidence type="ECO:0000256" key="2">
    <source>
        <dbReference type="ARBA" id="ARBA00022723"/>
    </source>
</evidence>
<evidence type="ECO:0000259" key="8">
    <source>
        <dbReference type="PROSITE" id="PS50048"/>
    </source>
</evidence>
<feature type="region of interest" description="Disordered" evidence="7">
    <location>
        <begin position="211"/>
        <end position="240"/>
    </location>
</feature>
<keyword evidence="6" id="KW-0539">Nucleus</keyword>
<dbReference type="Pfam" id="PF00172">
    <property type="entry name" value="Zn_clus"/>
    <property type="match status" value="1"/>
</dbReference>
<reference evidence="9 10" key="1">
    <citation type="submission" date="2021-12" db="EMBL/GenBank/DDBJ databases">
        <title>High titer production of polyol ester of fatty acids by Rhodotorula paludigena BS15 towards product separation-free biomass refinery.</title>
        <authorList>
            <person name="Mano J."/>
            <person name="Ono H."/>
            <person name="Tanaka T."/>
            <person name="Naito K."/>
            <person name="Sushida H."/>
            <person name="Ike M."/>
            <person name="Tokuyasu K."/>
            <person name="Kitaoka M."/>
        </authorList>
    </citation>
    <scope>NUCLEOTIDE SEQUENCE [LARGE SCALE GENOMIC DNA]</scope>
    <source>
        <strain evidence="9 10">BS15</strain>
    </source>
</reference>
<sequence>MSSPGSPLDAEPASLSEHGDVALTVTGKPHKRPSKIACLGCRTIKVKCRLPNGEIPTGQWDKDQSKCSRCIRLRLPCEYKSAPRRGRKPKDRSSLAPGSTSGSVPPPSLGADATTSGEPLAQLDVNEATPMYNLPPSSGVAADPTAPAYSLTPGLGTIASTSTAPMPPPWPVPSPNANRSPHLAFAQHSPYSASALQLPIPLQPPAWPPARAISSATHSSPVQGAGSHTSPGSGTGSLIENSNTMLSLAEAADVRSSSFTTQRPSLLSAAAKGKKASPKMPDPVDLHVLSALEASQLFQLFHSQLNPYIILFDRHLHTPEYVRSTSTVLFTAILAASAKFFRPDLHAQLLLTAQQLVTRSMGGDGEPHIGLVQSLLILTYWKEPLDTSSWLKVGYAIRLGYQLGLHQKRYTALPANEHEARIVLDRERTWIVLICFDNSYMLSEEDAPGVDTHMITQWDVDIDSWLDETKPYDVPDDHEQVISISLIKIFRLYPNVARAPTKAVASTLATHLSFLLGETHRKYLDPASHKARFHWCDARLSLAQACLTAAGVDDARVLADYMARCEDFVMCFEEAVAESILRYMQDSYAIKAFAAGEYFGKLFPRVHKTIQASIISWITRIYVASSKAKEGNDNSAAAFLSRFYKAILHALHPGGVPPTRPASPRAGASTGFTPGGTASSFGSVNPFESLGGMENEIFGDFDTLVADLSRDNTYWYGFLETNSSWAWLDQALLQPPPGNVAGGA</sequence>
<keyword evidence="4" id="KW-0238">DNA-binding</keyword>
<comment type="caution">
    <text evidence="9">The sequence shown here is derived from an EMBL/GenBank/DDBJ whole genome shotgun (WGS) entry which is preliminary data.</text>
</comment>
<dbReference type="Proteomes" id="UP001342314">
    <property type="component" value="Unassembled WGS sequence"/>
</dbReference>
<protein>
    <recommendedName>
        <fullName evidence="8">Zn(2)-C6 fungal-type domain-containing protein</fullName>
    </recommendedName>
</protein>
<dbReference type="SUPFAM" id="SSF57701">
    <property type="entry name" value="Zn2/Cys6 DNA-binding domain"/>
    <property type="match status" value="1"/>
</dbReference>
<dbReference type="InterPro" id="IPR051089">
    <property type="entry name" value="prtT"/>
</dbReference>
<accession>A0AAV5GEJ7</accession>
<keyword evidence="10" id="KW-1185">Reference proteome</keyword>
<dbReference type="GO" id="GO:0008270">
    <property type="term" value="F:zinc ion binding"/>
    <property type="evidence" value="ECO:0007669"/>
    <property type="project" value="InterPro"/>
</dbReference>
<keyword evidence="5" id="KW-0804">Transcription</keyword>
<dbReference type="InterPro" id="IPR007219">
    <property type="entry name" value="XnlR_reg_dom"/>
</dbReference>
<dbReference type="GO" id="GO:0006351">
    <property type="term" value="P:DNA-templated transcription"/>
    <property type="evidence" value="ECO:0007669"/>
    <property type="project" value="InterPro"/>
</dbReference>
<dbReference type="EMBL" id="BQKY01000002">
    <property type="protein sequence ID" value="GJN88061.1"/>
    <property type="molecule type" value="Genomic_DNA"/>
</dbReference>
<evidence type="ECO:0000313" key="9">
    <source>
        <dbReference type="EMBL" id="GJN88061.1"/>
    </source>
</evidence>
<evidence type="ECO:0000313" key="10">
    <source>
        <dbReference type="Proteomes" id="UP001342314"/>
    </source>
</evidence>
<name>A0AAV5GEJ7_9BASI</name>
<keyword evidence="2" id="KW-0479">Metal-binding</keyword>
<evidence type="ECO:0000256" key="1">
    <source>
        <dbReference type="ARBA" id="ARBA00004123"/>
    </source>
</evidence>
<evidence type="ECO:0000256" key="5">
    <source>
        <dbReference type="ARBA" id="ARBA00023163"/>
    </source>
</evidence>
<evidence type="ECO:0000256" key="3">
    <source>
        <dbReference type="ARBA" id="ARBA00023015"/>
    </source>
</evidence>
<comment type="subcellular location">
    <subcellularLocation>
        <location evidence="1">Nucleus</location>
    </subcellularLocation>
</comment>
<dbReference type="CDD" id="cd00067">
    <property type="entry name" value="GAL4"/>
    <property type="match status" value="1"/>
</dbReference>
<dbReference type="InterPro" id="IPR001138">
    <property type="entry name" value="Zn2Cys6_DnaBD"/>
</dbReference>
<evidence type="ECO:0000256" key="4">
    <source>
        <dbReference type="ARBA" id="ARBA00023125"/>
    </source>
</evidence>
<evidence type="ECO:0000256" key="7">
    <source>
        <dbReference type="SAM" id="MobiDB-lite"/>
    </source>
</evidence>
<feature type="region of interest" description="Disordered" evidence="7">
    <location>
        <begin position="81"/>
        <end position="116"/>
    </location>
</feature>
<dbReference type="Gene3D" id="4.10.240.10">
    <property type="entry name" value="Zn(2)-C6 fungal-type DNA-binding domain"/>
    <property type="match status" value="1"/>
</dbReference>
<organism evidence="9 10">
    <name type="scientific">Rhodotorula paludigena</name>
    <dbReference type="NCBI Taxonomy" id="86838"/>
    <lineage>
        <taxon>Eukaryota</taxon>
        <taxon>Fungi</taxon>
        <taxon>Dikarya</taxon>
        <taxon>Basidiomycota</taxon>
        <taxon>Pucciniomycotina</taxon>
        <taxon>Microbotryomycetes</taxon>
        <taxon>Sporidiobolales</taxon>
        <taxon>Sporidiobolaceae</taxon>
        <taxon>Rhodotorula</taxon>
    </lineage>
</organism>